<sequence>MHKCNGTRAQKGDAPRPVKHNFKGQTLSPRNAMDRTLDRRKATDNDDRDSRAPEMTTPSSRSGGGGGGGACFAHGTPVALESGSTVEIQDLRSGSTVQTLAGPRLVVGLLRNYVENDVLCRLGDVLVTAWHPVSFDGVLWYFPVHLTVDPIMYTGDVYSILLEADGSPFAHTVLVAGLWAATLGHGITHLTTTGGGGGEGGEGVDDVRAHPFFGDYVLVCEKIAVLRPVNGAYQYYGVTRDQRTGLVNGFRQARAKTDGGGDQPYNSAL</sequence>
<feature type="region of interest" description="Disordered" evidence="1">
    <location>
        <begin position="1"/>
        <end position="68"/>
    </location>
</feature>
<dbReference type="AlphaFoldDB" id="A0A545V1K7"/>
<dbReference type="InterPro" id="IPR039510">
    <property type="entry name" value="Vint_dom"/>
</dbReference>
<name>A0A545V1K7_9HYPO</name>
<organism evidence="3 4">
    <name type="scientific">Cordyceps javanica</name>
    <dbReference type="NCBI Taxonomy" id="43265"/>
    <lineage>
        <taxon>Eukaryota</taxon>
        <taxon>Fungi</taxon>
        <taxon>Dikarya</taxon>
        <taxon>Ascomycota</taxon>
        <taxon>Pezizomycotina</taxon>
        <taxon>Sordariomycetes</taxon>
        <taxon>Hypocreomycetidae</taxon>
        <taxon>Hypocreales</taxon>
        <taxon>Cordycipitaceae</taxon>
        <taxon>Cordyceps</taxon>
    </lineage>
</organism>
<dbReference type="Proteomes" id="UP000315783">
    <property type="component" value="Unassembled WGS sequence"/>
</dbReference>
<keyword evidence="4" id="KW-1185">Reference proteome</keyword>
<reference evidence="3 4" key="1">
    <citation type="journal article" date="2019" name="Appl. Microbiol. Biotechnol.">
        <title>Genome sequence of Isaria javanica and comparative genome analysis insights into family S53 peptidase evolution in fungal entomopathogens.</title>
        <authorList>
            <person name="Lin R."/>
            <person name="Zhang X."/>
            <person name="Xin B."/>
            <person name="Zou M."/>
            <person name="Gao Y."/>
            <person name="Qin F."/>
            <person name="Hu Q."/>
            <person name="Xie B."/>
            <person name="Cheng X."/>
        </authorList>
    </citation>
    <scope>NUCLEOTIDE SEQUENCE [LARGE SCALE GENOMIC DNA]</scope>
    <source>
        <strain evidence="3 4">IJ1G</strain>
    </source>
</reference>
<dbReference type="OrthoDB" id="10264538at2759"/>
<feature type="compositionally biased region" description="Basic and acidic residues" evidence="1">
    <location>
        <begin position="32"/>
        <end position="52"/>
    </location>
</feature>
<dbReference type="EMBL" id="SPUK01000007">
    <property type="protein sequence ID" value="TQV95577.1"/>
    <property type="molecule type" value="Genomic_DNA"/>
</dbReference>
<evidence type="ECO:0000313" key="3">
    <source>
        <dbReference type="EMBL" id="TQV95577.1"/>
    </source>
</evidence>
<dbReference type="SUPFAM" id="SSF51294">
    <property type="entry name" value="Hedgehog/intein (Hint) domain"/>
    <property type="match status" value="1"/>
</dbReference>
<evidence type="ECO:0000313" key="4">
    <source>
        <dbReference type="Proteomes" id="UP000315783"/>
    </source>
</evidence>
<gene>
    <name evidence="3" type="ORF">IF1G_05406</name>
</gene>
<feature type="domain" description="Vint" evidence="2">
    <location>
        <begin position="70"/>
        <end position="249"/>
    </location>
</feature>
<dbReference type="STRING" id="43265.A0A545V1K7"/>
<accession>A0A545V1K7</accession>
<comment type="caution">
    <text evidence="3">The sequence shown here is derived from an EMBL/GenBank/DDBJ whole genome shotgun (WGS) entry which is preliminary data.</text>
</comment>
<proteinExistence type="predicted"/>
<protein>
    <submittedName>
        <fullName evidence="3">U-box domain-containing protein</fullName>
    </submittedName>
</protein>
<evidence type="ECO:0000259" key="2">
    <source>
        <dbReference type="Pfam" id="PF14623"/>
    </source>
</evidence>
<evidence type="ECO:0000256" key="1">
    <source>
        <dbReference type="SAM" id="MobiDB-lite"/>
    </source>
</evidence>
<dbReference type="Pfam" id="PF14623">
    <property type="entry name" value="Vint"/>
    <property type="match status" value="1"/>
</dbReference>
<dbReference type="InterPro" id="IPR036844">
    <property type="entry name" value="Hint_dom_sf"/>
</dbReference>